<keyword evidence="22" id="KW-0379">Hydroxylation</keyword>
<dbReference type="InterPro" id="IPR001254">
    <property type="entry name" value="Trypsin_dom"/>
</dbReference>
<dbReference type="Gene3D" id="2.40.10.10">
    <property type="entry name" value="Trypsin-like serine proteases"/>
    <property type="match status" value="2"/>
</dbReference>
<dbReference type="CDD" id="cd00054">
    <property type="entry name" value="EGF_CA"/>
    <property type="match status" value="1"/>
</dbReference>
<dbReference type="InterPro" id="IPR001881">
    <property type="entry name" value="EGF-like_Ca-bd_dom"/>
</dbReference>
<keyword evidence="13 28" id="KW-0732">Signal</keyword>
<feature type="active site" description="Charge relay system" evidence="24">
    <location>
        <position position="498"/>
    </location>
</feature>
<dbReference type="GO" id="GO:0004252">
    <property type="term" value="F:serine-type endopeptidase activity"/>
    <property type="evidence" value="ECO:0007669"/>
    <property type="project" value="UniProtKB-EC"/>
</dbReference>
<feature type="compositionally biased region" description="Polar residues" evidence="27">
    <location>
        <begin position="191"/>
        <end position="216"/>
    </location>
</feature>
<dbReference type="Proteomes" id="UP000515150">
    <property type="component" value="Chromosome 14"/>
</dbReference>
<comment type="caution">
    <text evidence="25">Lacks conserved residue(s) required for the propagation of feature annotation.</text>
</comment>
<feature type="domain" description="EGF-like" evidence="29">
    <location>
        <begin position="94"/>
        <end position="130"/>
    </location>
</feature>
<dbReference type="InterPro" id="IPR000294">
    <property type="entry name" value="GLA_domain"/>
</dbReference>
<dbReference type="InterPro" id="IPR033116">
    <property type="entry name" value="TRYPSIN_SER"/>
</dbReference>
<dbReference type="InterPro" id="IPR000742">
    <property type="entry name" value="EGF"/>
</dbReference>
<evidence type="ECO:0000256" key="20">
    <source>
        <dbReference type="ARBA" id="ARBA00023157"/>
    </source>
</evidence>
<dbReference type="SMART" id="SM00181">
    <property type="entry name" value="EGF"/>
    <property type="match status" value="2"/>
</dbReference>
<dbReference type="InterPro" id="IPR017857">
    <property type="entry name" value="Coagulation_fac-like_Gla_dom"/>
</dbReference>
<evidence type="ECO:0000256" key="6">
    <source>
        <dbReference type="ARBA" id="ARBA00022479"/>
    </source>
</evidence>
<dbReference type="PRINTS" id="PR00722">
    <property type="entry name" value="CHYMOTRYPSIN"/>
</dbReference>
<feature type="domain" description="Peptidase S1" evidence="30">
    <location>
        <begin position="301"/>
        <end position="546"/>
    </location>
</feature>
<reference evidence="33" key="1">
    <citation type="submission" date="2025-08" db="UniProtKB">
        <authorList>
            <consortium name="RefSeq"/>
        </authorList>
    </citation>
    <scope>IDENTIFICATION</scope>
</reference>
<feature type="compositionally biased region" description="Polar residues" evidence="27">
    <location>
        <begin position="254"/>
        <end position="272"/>
    </location>
</feature>
<keyword evidence="11" id="KW-0356">Hemostasis</keyword>
<feature type="chain" id="PRO_5028070934" description="Coagulation factor IX" evidence="28">
    <location>
        <begin position="22"/>
        <end position="551"/>
    </location>
</feature>
<accession>A0A6P7P8G8</accession>
<sequence length="551" mass="61436">MASVSLLVVLAALLLEASGRAVDLTRKTEAVFVSQQAADAVLRRQRRFNSGHLEEIQRGNLERECKEETCTPEEAREVFENHGEFMKFWASYVDGNQCESAPCQNDGTCEDGMSTYVCWCKPNFGGKNCEIEVDKQCLTNNGGCSHFCRMQKERPVCQCAAGYKLGPNKKSCEPTGPFSCGLVELTSTSNTRSIVNPRSSNSTHYPKSKSNSSNTLEDGFYDDNITDIYDYYEFAQADPAPPNASAVHKRSPRSDSGSHALKNSSETSNATGTEDKKDPSFWAFFPTIPTITEKDNTDQRIVGGDAASSGEIPWQVTLMAYSANYGKVMHFCGGSLLSELWVITAAHCLFRQNKRISNTDFFVRLGELDLNEEEGPERDYLVEQLHIHRSYNYMKSQYNHDIALLKLANPVELSHHRRPICLGPSQFTERVLMQSSSSLVSGWGALKFHGLKATKLQKLAMPFVDRKTCKESSRDHVTRFMFCAGFPSGDKDSCEGDSGGPHATNYKGTWFLTGIVSWGEECAREGKYGIYTQISKYYAWISNTTKIHVAN</sequence>
<dbReference type="Pfam" id="PF00089">
    <property type="entry name" value="Trypsin"/>
    <property type="match status" value="1"/>
</dbReference>
<dbReference type="Pfam" id="PF00594">
    <property type="entry name" value="Gla"/>
    <property type="match status" value="1"/>
</dbReference>
<evidence type="ECO:0000256" key="21">
    <source>
        <dbReference type="ARBA" id="ARBA00023180"/>
    </source>
</evidence>
<evidence type="ECO:0000256" key="12">
    <source>
        <dbReference type="ARBA" id="ARBA00022723"/>
    </source>
</evidence>
<dbReference type="InterPro" id="IPR000152">
    <property type="entry name" value="EGF-type_Asp/Asn_hydroxyl_site"/>
</dbReference>
<dbReference type="FunFam" id="4.10.740.10:FF:000001">
    <property type="entry name" value="vitamin K-dependent protein S"/>
    <property type="match status" value="1"/>
</dbReference>
<dbReference type="PROSITE" id="PS50026">
    <property type="entry name" value="EGF_3"/>
    <property type="match status" value="1"/>
</dbReference>
<evidence type="ECO:0000256" key="28">
    <source>
        <dbReference type="SAM" id="SignalP"/>
    </source>
</evidence>
<dbReference type="FunCoup" id="A0A6P7P8G8">
    <property type="interactions" value="783"/>
</dbReference>
<evidence type="ECO:0000256" key="16">
    <source>
        <dbReference type="ARBA" id="ARBA00022837"/>
    </source>
</evidence>
<evidence type="ECO:0000256" key="19">
    <source>
        <dbReference type="ARBA" id="ARBA00023145"/>
    </source>
</evidence>
<keyword evidence="9" id="KW-0597">Phosphoprotein</keyword>
<dbReference type="GeneID" id="114869145"/>
<evidence type="ECO:0000256" key="11">
    <source>
        <dbReference type="ARBA" id="ARBA00022696"/>
    </source>
</evidence>
<keyword evidence="20 25" id="KW-1015">Disulfide bond</keyword>
<evidence type="ECO:0000256" key="18">
    <source>
        <dbReference type="ARBA" id="ARBA00023084"/>
    </source>
</evidence>
<feature type="active site" description="Charge relay system" evidence="24">
    <location>
        <position position="347"/>
    </location>
</feature>
<evidence type="ECO:0000256" key="13">
    <source>
        <dbReference type="ARBA" id="ARBA00022729"/>
    </source>
</evidence>
<feature type="region of interest" description="Disordered" evidence="27">
    <location>
        <begin position="191"/>
        <end position="218"/>
    </location>
</feature>
<evidence type="ECO:0000256" key="5">
    <source>
        <dbReference type="ARBA" id="ARBA00019454"/>
    </source>
</evidence>
<dbReference type="Gene3D" id="4.10.740.10">
    <property type="entry name" value="Coagulation Factor IX"/>
    <property type="match status" value="1"/>
</dbReference>
<keyword evidence="18" id="KW-0094">Blood coagulation</keyword>
<feature type="domain" description="Gla" evidence="31">
    <location>
        <begin position="48"/>
        <end position="94"/>
    </location>
</feature>
<dbReference type="InterPro" id="IPR035972">
    <property type="entry name" value="GLA-like_dom_SF"/>
</dbReference>
<evidence type="ECO:0000313" key="32">
    <source>
        <dbReference type="Proteomes" id="UP000515150"/>
    </source>
</evidence>
<dbReference type="FunFam" id="2.40.10.10:FF:000120">
    <property type="entry name" value="Putative serine protease"/>
    <property type="match status" value="1"/>
</dbReference>
<evidence type="ECO:0000313" key="33">
    <source>
        <dbReference type="RefSeq" id="XP_029028892.1"/>
    </source>
</evidence>
<dbReference type="PROSITE" id="PS00022">
    <property type="entry name" value="EGF_1"/>
    <property type="match status" value="1"/>
</dbReference>
<dbReference type="PANTHER" id="PTHR24278:SF31">
    <property type="entry name" value="COAGULATION FACTOR IX"/>
    <property type="match status" value="1"/>
</dbReference>
<dbReference type="GO" id="GO:0005615">
    <property type="term" value="C:extracellular space"/>
    <property type="evidence" value="ECO:0007669"/>
    <property type="project" value="TreeGrafter"/>
</dbReference>
<keyword evidence="16" id="KW-0106">Calcium</keyword>
<evidence type="ECO:0000256" key="22">
    <source>
        <dbReference type="ARBA" id="ARBA00023278"/>
    </source>
</evidence>
<proteinExistence type="predicted"/>
<dbReference type="PROSITE" id="PS00010">
    <property type="entry name" value="ASX_HYDROXYL"/>
    <property type="match status" value="1"/>
</dbReference>
<dbReference type="SUPFAM" id="SSF50494">
    <property type="entry name" value="Trypsin-like serine proteases"/>
    <property type="match status" value="1"/>
</dbReference>
<organism evidence="32 33">
    <name type="scientific">Betta splendens</name>
    <name type="common">Siamese fighting fish</name>
    <dbReference type="NCBI Taxonomy" id="158456"/>
    <lineage>
        <taxon>Eukaryota</taxon>
        <taxon>Metazoa</taxon>
        <taxon>Chordata</taxon>
        <taxon>Craniata</taxon>
        <taxon>Vertebrata</taxon>
        <taxon>Euteleostomi</taxon>
        <taxon>Actinopterygii</taxon>
        <taxon>Neopterygii</taxon>
        <taxon>Teleostei</taxon>
        <taxon>Neoteleostei</taxon>
        <taxon>Acanthomorphata</taxon>
        <taxon>Anabantaria</taxon>
        <taxon>Anabantiformes</taxon>
        <taxon>Anabantoidei</taxon>
        <taxon>Osphronemidae</taxon>
        <taxon>Betta</taxon>
    </lineage>
</organism>
<comment type="catalytic activity">
    <reaction evidence="1">
        <text>Selective cleavage of Arg-|-Ile bond in factor X to form factor Xa.</text>
        <dbReference type="EC" id="3.4.21.22"/>
    </reaction>
</comment>
<feature type="disulfide bond" evidence="25">
    <location>
        <begin position="120"/>
        <end position="129"/>
    </location>
</feature>
<evidence type="ECO:0000256" key="9">
    <source>
        <dbReference type="ARBA" id="ARBA00022553"/>
    </source>
</evidence>
<dbReference type="SMART" id="SM00179">
    <property type="entry name" value="EGF_CA"/>
    <property type="match status" value="2"/>
</dbReference>
<dbReference type="PANTHER" id="PTHR24278">
    <property type="entry name" value="COAGULATION FACTOR"/>
    <property type="match status" value="1"/>
</dbReference>
<dbReference type="PROSITE" id="PS00011">
    <property type="entry name" value="GLA_1"/>
    <property type="match status" value="1"/>
</dbReference>
<feature type="region of interest" description="Disordered" evidence="27">
    <location>
        <begin position="240"/>
        <end position="280"/>
    </location>
</feature>
<evidence type="ECO:0000256" key="2">
    <source>
        <dbReference type="ARBA" id="ARBA00002741"/>
    </source>
</evidence>
<evidence type="ECO:0000256" key="25">
    <source>
        <dbReference type="PROSITE-ProRule" id="PRU00076"/>
    </source>
</evidence>
<evidence type="ECO:0000256" key="7">
    <source>
        <dbReference type="ARBA" id="ARBA00022525"/>
    </source>
</evidence>
<dbReference type="GO" id="GO:0006508">
    <property type="term" value="P:proteolysis"/>
    <property type="evidence" value="ECO:0007669"/>
    <property type="project" value="UniProtKB-KW"/>
</dbReference>
<evidence type="ECO:0000259" key="31">
    <source>
        <dbReference type="PROSITE" id="PS50998"/>
    </source>
</evidence>
<dbReference type="InterPro" id="IPR012224">
    <property type="entry name" value="Pept_S1A_FX"/>
</dbReference>
<dbReference type="SMART" id="SM00020">
    <property type="entry name" value="Tryp_SPc"/>
    <property type="match status" value="1"/>
</dbReference>
<evidence type="ECO:0000259" key="29">
    <source>
        <dbReference type="PROSITE" id="PS50026"/>
    </source>
</evidence>
<dbReference type="InterPro" id="IPR001314">
    <property type="entry name" value="Peptidase_S1A"/>
</dbReference>
<dbReference type="GO" id="GO:0007596">
    <property type="term" value="P:blood coagulation"/>
    <property type="evidence" value="ECO:0007669"/>
    <property type="project" value="UniProtKB-KW"/>
</dbReference>
<keyword evidence="14 26" id="KW-0378">Hydrolase</keyword>
<evidence type="ECO:0000256" key="4">
    <source>
        <dbReference type="ARBA" id="ARBA00012066"/>
    </source>
</evidence>
<dbReference type="KEGG" id="bspl:114869145"/>
<evidence type="ECO:0000256" key="27">
    <source>
        <dbReference type="SAM" id="MobiDB-lite"/>
    </source>
</evidence>
<dbReference type="PROSITE" id="PS00135">
    <property type="entry name" value="TRYPSIN_SER"/>
    <property type="match status" value="1"/>
</dbReference>
<dbReference type="InParanoid" id="A0A6P7P8G8"/>
<dbReference type="PROSITE" id="PS01187">
    <property type="entry name" value="EGF_CA"/>
    <property type="match status" value="1"/>
</dbReference>
<dbReference type="InterPro" id="IPR009003">
    <property type="entry name" value="Peptidase_S1_PA"/>
</dbReference>
<dbReference type="SUPFAM" id="SSF57630">
    <property type="entry name" value="GLA-domain"/>
    <property type="match status" value="1"/>
</dbReference>
<keyword evidence="19" id="KW-0865">Zymogen</keyword>
<evidence type="ECO:0000256" key="14">
    <source>
        <dbReference type="ARBA" id="ARBA00022801"/>
    </source>
</evidence>
<feature type="active site" description="Charge relay system" evidence="24">
    <location>
        <position position="401"/>
    </location>
</feature>
<dbReference type="InterPro" id="IPR050442">
    <property type="entry name" value="Peptidase_S1_coag_factors"/>
</dbReference>
<evidence type="ECO:0000256" key="15">
    <source>
        <dbReference type="ARBA" id="ARBA00022825"/>
    </source>
</evidence>
<comment type="subcellular location">
    <subcellularLocation>
        <location evidence="3">Secreted</location>
    </subcellularLocation>
</comment>
<dbReference type="InterPro" id="IPR018097">
    <property type="entry name" value="EGF_Ca-bd_CS"/>
</dbReference>
<dbReference type="PROSITE" id="PS00134">
    <property type="entry name" value="TRYPSIN_HIS"/>
    <property type="match status" value="1"/>
</dbReference>
<dbReference type="GO" id="GO:0005509">
    <property type="term" value="F:calcium ion binding"/>
    <property type="evidence" value="ECO:0007669"/>
    <property type="project" value="InterPro"/>
</dbReference>
<dbReference type="Pfam" id="PF14670">
    <property type="entry name" value="FXa_inhibition"/>
    <property type="match status" value="1"/>
</dbReference>
<dbReference type="InterPro" id="IPR043504">
    <property type="entry name" value="Peptidase_S1_PA_chymotrypsin"/>
</dbReference>
<dbReference type="FunFam" id="2.10.25.10:FF:000162">
    <property type="entry name" value="Coagulation factor X (Predicted)"/>
    <property type="match status" value="1"/>
</dbReference>
<name>A0A6P7P8G8_BETSP</name>
<keyword evidence="10 26" id="KW-0645">Protease</keyword>
<keyword evidence="21" id="KW-0325">Glycoprotein</keyword>
<evidence type="ECO:0000256" key="8">
    <source>
        <dbReference type="ARBA" id="ARBA00022536"/>
    </source>
</evidence>
<evidence type="ECO:0000256" key="1">
    <source>
        <dbReference type="ARBA" id="ARBA00001368"/>
    </source>
</evidence>
<feature type="signal peptide" evidence="28">
    <location>
        <begin position="1"/>
        <end position="21"/>
    </location>
</feature>
<evidence type="ECO:0000256" key="3">
    <source>
        <dbReference type="ARBA" id="ARBA00004613"/>
    </source>
</evidence>
<protein>
    <recommendedName>
        <fullName evidence="5">Coagulation factor IX</fullName>
        <ecNumber evidence="4">3.4.21.22</ecNumber>
    </recommendedName>
    <alternativeName>
        <fullName evidence="23">Christmas factor</fullName>
    </alternativeName>
</protein>
<evidence type="ECO:0000256" key="10">
    <source>
        <dbReference type="ARBA" id="ARBA00022670"/>
    </source>
</evidence>
<dbReference type="EC" id="3.4.21.22" evidence="4"/>
<dbReference type="InterPro" id="IPR018114">
    <property type="entry name" value="TRYPSIN_HIS"/>
</dbReference>
<keyword evidence="15 26" id="KW-0720">Serine protease</keyword>
<keyword evidence="6" id="KW-0301">Gamma-carboxyglutamic acid</keyword>
<evidence type="ECO:0000256" key="17">
    <source>
        <dbReference type="ARBA" id="ARBA00022842"/>
    </source>
</evidence>
<keyword evidence="8 25" id="KW-0245">EGF-like domain</keyword>
<dbReference type="SUPFAM" id="SSF57196">
    <property type="entry name" value="EGF/Laminin"/>
    <property type="match status" value="2"/>
</dbReference>
<keyword evidence="7" id="KW-0964">Secreted</keyword>
<dbReference type="PROSITE" id="PS50240">
    <property type="entry name" value="TRYPSIN_DOM"/>
    <property type="match status" value="1"/>
</dbReference>
<evidence type="ECO:0000259" key="30">
    <source>
        <dbReference type="PROSITE" id="PS50240"/>
    </source>
</evidence>
<keyword evidence="12" id="KW-0479">Metal-binding</keyword>
<dbReference type="RefSeq" id="XP_029028892.1">
    <property type="nucleotide sequence ID" value="XM_029173059.3"/>
</dbReference>
<dbReference type="OrthoDB" id="8909918at2759"/>
<dbReference type="PIRSF" id="PIRSF001143">
    <property type="entry name" value="Factor_X"/>
    <property type="match status" value="1"/>
</dbReference>
<dbReference type="PRINTS" id="PR00001">
    <property type="entry name" value="GLABLOOD"/>
</dbReference>
<gene>
    <name evidence="33" type="primary">f9b</name>
</gene>
<dbReference type="AlphaFoldDB" id="A0A6P7P8G8"/>
<keyword evidence="32" id="KW-1185">Reference proteome</keyword>
<dbReference type="CDD" id="cd00190">
    <property type="entry name" value="Tryp_SPc"/>
    <property type="match status" value="1"/>
</dbReference>
<dbReference type="Gene3D" id="2.10.25.10">
    <property type="entry name" value="Laminin"/>
    <property type="match status" value="2"/>
</dbReference>
<evidence type="ECO:0000256" key="23">
    <source>
        <dbReference type="ARBA" id="ARBA00031357"/>
    </source>
</evidence>
<comment type="function">
    <text evidence="2">Factor IX is a vitamin K-dependent plasma protein that participates in the intrinsic pathway of blood coagulation by converting factor X to its active form in the presence of Ca(2+) ions, phospholipids, and factor VIIIa.</text>
</comment>
<dbReference type="PROSITE" id="PS50998">
    <property type="entry name" value="GLA_2"/>
    <property type="match status" value="1"/>
</dbReference>
<evidence type="ECO:0000256" key="24">
    <source>
        <dbReference type="PIRSR" id="PIRSR001143-1"/>
    </source>
</evidence>
<keyword evidence="17" id="KW-0460">Magnesium</keyword>
<evidence type="ECO:0000256" key="26">
    <source>
        <dbReference type="RuleBase" id="RU363034"/>
    </source>
</evidence>
<dbReference type="CTD" id="678552"/>
<dbReference type="SMART" id="SM00069">
    <property type="entry name" value="GLA"/>
    <property type="match status" value="1"/>
</dbReference>